<reference evidence="2" key="1">
    <citation type="submission" date="2021-02" db="EMBL/GenBank/DDBJ databases">
        <authorList>
            <person name="Nowell W R."/>
        </authorList>
    </citation>
    <scope>NUCLEOTIDE SEQUENCE</scope>
</reference>
<sequence length="315" mass="34886">MVSTVLHCFVFILFSLTVRVKSQFCHRISQYNRCSPNSACACFHIAGAIDTGICVDEFVDCSELVTCEHSNNVCSEPNHRCVHHPRCHNLPVCYPISSFNQQLCSSTATMNTTTTTTIPVTTTINTQQLTTRPIMIAPNLLLNPGAEERSIAGWRQTGPATAIVDSNGAFNSNYYPHSGSYCFAGGKGVDGSSSGLVQNVKLLGGIQDFTESQLDTRSFMAELHFYYQTWDSFFMRHDQVEVSLTFRSASSSILNIVTTGELACKTSNPGWCRYMKGFPTPRGTRSIDYSIKFIRRDVVGTTIDSYVDDNSLRII</sequence>
<evidence type="ECO:0000256" key="1">
    <source>
        <dbReference type="SAM" id="SignalP"/>
    </source>
</evidence>
<accession>A0A815J4A6</accession>
<dbReference type="EMBL" id="CAJNOO010004246">
    <property type="protein sequence ID" value="CAF1374175.1"/>
    <property type="molecule type" value="Genomic_DNA"/>
</dbReference>
<protein>
    <recommendedName>
        <fullName evidence="4">MAM domain-containing protein</fullName>
    </recommendedName>
</protein>
<name>A0A815J4A6_9BILA</name>
<dbReference type="Proteomes" id="UP000663882">
    <property type="component" value="Unassembled WGS sequence"/>
</dbReference>
<dbReference type="Gene3D" id="2.60.120.260">
    <property type="entry name" value="Galactose-binding domain-like"/>
    <property type="match status" value="1"/>
</dbReference>
<evidence type="ECO:0000313" key="3">
    <source>
        <dbReference type="Proteomes" id="UP000663882"/>
    </source>
</evidence>
<keyword evidence="1" id="KW-0732">Signal</keyword>
<comment type="caution">
    <text evidence="2">The sequence shown here is derived from an EMBL/GenBank/DDBJ whole genome shotgun (WGS) entry which is preliminary data.</text>
</comment>
<gene>
    <name evidence="2" type="ORF">RFH988_LOCUS33499</name>
</gene>
<proteinExistence type="predicted"/>
<dbReference type="AlphaFoldDB" id="A0A815J4A6"/>
<feature type="signal peptide" evidence="1">
    <location>
        <begin position="1"/>
        <end position="22"/>
    </location>
</feature>
<evidence type="ECO:0000313" key="2">
    <source>
        <dbReference type="EMBL" id="CAF1374175.1"/>
    </source>
</evidence>
<organism evidence="2 3">
    <name type="scientific">Rotaria sordida</name>
    <dbReference type="NCBI Taxonomy" id="392033"/>
    <lineage>
        <taxon>Eukaryota</taxon>
        <taxon>Metazoa</taxon>
        <taxon>Spiralia</taxon>
        <taxon>Gnathifera</taxon>
        <taxon>Rotifera</taxon>
        <taxon>Eurotatoria</taxon>
        <taxon>Bdelloidea</taxon>
        <taxon>Philodinida</taxon>
        <taxon>Philodinidae</taxon>
        <taxon>Rotaria</taxon>
    </lineage>
</organism>
<evidence type="ECO:0008006" key="4">
    <source>
        <dbReference type="Google" id="ProtNLM"/>
    </source>
</evidence>
<dbReference type="OrthoDB" id="10016621at2759"/>
<feature type="chain" id="PRO_5032971249" description="MAM domain-containing protein" evidence="1">
    <location>
        <begin position="23"/>
        <end position="315"/>
    </location>
</feature>